<dbReference type="Pfam" id="PF01807">
    <property type="entry name" value="Zn_ribbon_DnaG"/>
    <property type="match status" value="1"/>
</dbReference>
<dbReference type="InterPro" id="IPR027417">
    <property type="entry name" value="P-loop_NTPase"/>
</dbReference>
<dbReference type="InterPro" id="IPR014015">
    <property type="entry name" value="Helicase_SF3_DNA-vir"/>
</dbReference>
<dbReference type="PANTHER" id="PTHR35372">
    <property type="entry name" value="ATP BINDING PROTEIN-RELATED"/>
    <property type="match status" value="1"/>
</dbReference>
<protein>
    <recommendedName>
        <fullName evidence="4">SF3 helicase domain-containing protein</fullName>
    </recommendedName>
</protein>
<reference evidence="5" key="1">
    <citation type="journal article" date="2015" name="Nature">
        <title>Complex archaea that bridge the gap between prokaryotes and eukaryotes.</title>
        <authorList>
            <person name="Spang A."/>
            <person name="Saw J.H."/>
            <person name="Jorgensen S.L."/>
            <person name="Zaremba-Niedzwiedzka K."/>
            <person name="Martijn J."/>
            <person name="Lind A.E."/>
            <person name="van Eijk R."/>
            <person name="Schleper C."/>
            <person name="Guy L."/>
            <person name="Ettema T.J."/>
        </authorList>
    </citation>
    <scope>NUCLEOTIDE SEQUENCE</scope>
</reference>
<keyword evidence="2" id="KW-0378">Hydrolase</keyword>
<keyword evidence="1" id="KW-0547">Nucleotide-binding</keyword>
<proteinExistence type="predicted"/>
<accession>A0A0F9UG22</accession>
<dbReference type="GO" id="GO:0006260">
    <property type="term" value="P:DNA replication"/>
    <property type="evidence" value="ECO:0007669"/>
    <property type="project" value="InterPro"/>
</dbReference>
<dbReference type="SUPFAM" id="SSF52540">
    <property type="entry name" value="P-loop containing nucleoside triphosphate hydrolases"/>
    <property type="match status" value="1"/>
</dbReference>
<dbReference type="EMBL" id="LAZR01000703">
    <property type="protein sequence ID" value="KKN60186.1"/>
    <property type="molecule type" value="Genomic_DNA"/>
</dbReference>
<dbReference type="GO" id="GO:0008270">
    <property type="term" value="F:zinc ion binding"/>
    <property type="evidence" value="ECO:0007669"/>
    <property type="project" value="InterPro"/>
</dbReference>
<organism evidence="5">
    <name type="scientific">marine sediment metagenome</name>
    <dbReference type="NCBI Taxonomy" id="412755"/>
    <lineage>
        <taxon>unclassified sequences</taxon>
        <taxon>metagenomes</taxon>
        <taxon>ecological metagenomes</taxon>
    </lineage>
</organism>
<dbReference type="PANTHER" id="PTHR35372:SF2">
    <property type="entry name" value="SF3 HELICASE DOMAIN-CONTAINING PROTEIN"/>
    <property type="match status" value="1"/>
</dbReference>
<dbReference type="CDD" id="cd04859">
    <property type="entry name" value="Prim_Pol"/>
    <property type="match status" value="1"/>
</dbReference>
<dbReference type="Gene3D" id="3.90.580.10">
    <property type="entry name" value="Zinc finger, CHC2-type domain"/>
    <property type="match status" value="1"/>
</dbReference>
<dbReference type="InterPro" id="IPR015330">
    <property type="entry name" value="DNA_primase/pol_bifunc_N"/>
</dbReference>
<evidence type="ECO:0000256" key="1">
    <source>
        <dbReference type="ARBA" id="ARBA00022741"/>
    </source>
</evidence>
<dbReference type="AlphaFoldDB" id="A0A0F9UG22"/>
<evidence type="ECO:0000313" key="5">
    <source>
        <dbReference type="EMBL" id="KKN60186.1"/>
    </source>
</evidence>
<dbReference type="InterPro" id="IPR036977">
    <property type="entry name" value="DNA_primase_Znf_CHC2"/>
</dbReference>
<dbReference type="InterPro" id="IPR002694">
    <property type="entry name" value="Znf_CHC2"/>
</dbReference>
<dbReference type="PROSITE" id="PS51206">
    <property type="entry name" value="SF3_HELICASE_1"/>
    <property type="match status" value="1"/>
</dbReference>
<feature type="domain" description="SF3 helicase" evidence="4">
    <location>
        <begin position="415"/>
        <end position="570"/>
    </location>
</feature>
<dbReference type="SMART" id="SM00943">
    <property type="entry name" value="Prim-Pol"/>
    <property type="match status" value="1"/>
</dbReference>
<dbReference type="GO" id="GO:0003899">
    <property type="term" value="F:DNA-directed RNA polymerase activity"/>
    <property type="evidence" value="ECO:0007669"/>
    <property type="project" value="InterPro"/>
</dbReference>
<dbReference type="Pfam" id="PF09250">
    <property type="entry name" value="Prim-Pol"/>
    <property type="match status" value="1"/>
</dbReference>
<comment type="caution">
    <text evidence="5">The sequence shown here is derived from an EMBL/GenBank/DDBJ whole genome shotgun (WGS) entry which is preliminary data.</text>
</comment>
<dbReference type="GO" id="GO:0003677">
    <property type="term" value="F:DNA binding"/>
    <property type="evidence" value="ECO:0007669"/>
    <property type="project" value="InterPro"/>
</dbReference>
<dbReference type="InterPro" id="IPR045455">
    <property type="entry name" value="NrS-1_pol-like_helicase"/>
</dbReference>
<name>A0A0F9UG22_9ZZZZ</name>
<dbReference type="SUPFAM" id="SSF57783">
    <property type="entry name" value="Zinc beta-ribbon"/>
    <property type="match status" value="1"/>
</dbReference>
<gene>
    <name evidence="5" type="ORF">LCGC14_0534770</name>
</gene>
<sequence length="773" mass="89117">MIQIPMQLKNKAFKFALLKSKEKIPFEKEWQERNNYSYDDPKLLDHLKNKGNYGICCGFSGLTVIDFDNKQVQDELLEKLPKTFTVKTGRGLLHKYYYCDKPKNIKVLNDNNETLIDVQGQGKQIVAPGSIHPNGNEYTIEDDSNISNITHEELRALLFPYTYKKEPVKSKLKQGIPDSIVQEIKSKITIRDVLDYYGIDTGKNPTTCPLGHASKGGKCLSFTNNLWKCFHCDKGGDIFSLVVEKDGLDFINAKSFLANLAGIKIDVGISTAIVAFTNYLDMAKQFVKIQPIYYDKSKMWWLWDFENSCWIMIDETDLMNKIDKSMSRVLELNTISNNTKNQILEALRRTSRLLKPKEIPKTWVQFKDKIVDILTEENFNATSEWFVTNPIPWKIGDSEETPTMDRIFEEWVGEEYVKTLYEIIAYCLLPDYPVHRIFCLNGAGLNGKGKYSNLIIKFIGKNNSCSSDLDLLIVSRFEMSKIHKKLLCCIGETNFSAMKKTSLLKRMCGGDLIGFEFKNKLPFDDYNYAKIIISTNALPVTFDKTIGFYRRWLLINFPKQFDEYRDILLNIPDVEYNNLAKKCIGILKNLLIDRKFTNEGSIDDRRRAYEELSNPIMLFINSKCERNVNDKISFSDFKEELDSFLNDTGRRIMNHIEVGRILSNEGFERKKINVIKEDENYKDYNTTATFILGLGWNSKKSVKSVKNNTNNTNNTQFTPKSIYKEVGINNDTIDTIDTIECKKCGLKVSTLDEEELCEFCVVPNKSKQELKNE</sequence>
<evidence type="ECO:0000256" key="3">
    <source>
        <dbReference type="ARBA" id="ARBA00022840"/>
    </source>
</evidence>
<dbReference type="InterPro" id="IPR051620">
    <property type="entry name" value="ORF904-like_C"/>
</dbReference>
<keyword evidence="3" id="KW-0067">ATP-binding</keyword>
<dbReference type="GO" id="GO:0016787">
    <property type="term" value="F:hydrolase activity"/>
    <property type="evidence" value="ECO:0007669"/>
    <property type="project" value="UniProtKB-KW"/>
</dbReference>
<dbReference type="SUPFAM" id="SSF56747">
    <property type="entry name" value="Prim-pol domain"/>
    <property type="match status" value="1"/>
</dbReference>
<evidence type="ECO:0000259" key="4">
    <source>
        <dbReference type="PROSITE" id="PS51206"/>
    </source>
</evidence>
<evidence type="ECO:0000256" key="2">
    <source>
        <dbReference type="ARBA" id="ARBA00022801"/>
    </source>
</evidence>
<dbReference type="Gene3D" id="3.40.50.300">
    <property type="entry name" value="P-loop containing nucleotide triphosphate hydrolases"/>
    <property type="match status" value="1"/>
</dbReference>
<dbReference type="Pfam" id="PF19263">
    <property type="entry name" value="DUF5906"/>
    <property type="match status" value="1"/>
</dbReference>
<dbReference type="GO" id="GO:0005524">
    <property type="term" value="F:ATP binding"/>
    <property type="evidence" value="ECO:0007669"/>
    <property type="project" value="UniProtKB-KW"/>
</dbReference>